<feature type="transmembrane region" description="Helical" evidence="8">
    <location>
        <begin position="300"/>
        <end position="325"/>
    </location>
</feature>
<evidence type="ECO:0000313" key="11">
    <source>
        <dbReference type="Proteomes" id="UP001524499"/>
    </source>
</evidence>
<evidence type="ECO:0000256" key="8">
    <source>
        <dbReference type="SAM" id="Phobius"/>
    </source>
</evidence>
<accession>A0ABT1TFU6</accession>
<dbReference type="Gene3D" id="1.20.1530.20">
    <property type="match status" value="1"/>
</dbReference>
<feature type="transmembrane region" description="Helical" evidence="8">
    <location>
        <begin position="64"/>
        <end position="83"/>
    </location>
</feature>
<evidence type="ECO:0000259" key="9">
    <source>
        <dbReference type="Pfam" id="PF00999"/>
    </source>
</evidence>
<gene>
    <name evidence="10" type="ORF">NP590_09490</name>
</gene>
<feature type="transmembrane region" description="Helical" evidence="8">
    <location>
        <begin position="258"/>
        <end position="279"/>
    </location>
</feature>
<sequence>MNGELKHPDSRFAVYALGLLLFAAALWLILSLGAVDQASLSSPASGTAATASNPSAGLFQNLRSPLAVLLLQILAIIALTRCCAKIMRLLRQPEVIGEVIGGILLGPSVLGLFWPDAAALLFPPTSLANLGLLSQIGLILFMFVIGMELDTEVLSKKARSAVIISHASIILPFLLGSLLSLALYQNYAPAGIAFTPFCLFMGIAMSITAFPVLARMLHERGLSRSPLGTVVLTCAAVDDLTAWCGLAVVAAVSQQGAITNALMTAGLCGLHIALMLLVIRPLLSRWISGRAGNAKLCGKGVVAATLGTAFFSALLTEAIGIHALFGAFLAGVVVPKNTAFREALAVRIESFSTIVLLPLFFALSGLRTQIGLLDDSDSWLVCGAIILVAISGKFLGSAAAARWSGSTWRESLAIGALMNTRGLVELVALNIGYDLGIITPTIFTMMVMMALLTTLMTGPLLGILVPDSQKNAGPA</sequence>
<protein>
    <submittedName>
        <fullName evidence="10">Cation:proton antiporter</fullName>
    </submittedName>
</protein>
<keyword evidence="2" id="KW-0813">Transport</keyword>
<comment type="subcellular location">
    <subcellularLocation>
        <location evidence="1">Membrane</location>
        <topology evidence="1">Multi-pass membrane protein</topology>
    </subcellularLocation>
</comment>
<keyword evidence="7 8" id="KW-0472">Membrane</keyword>
<feature type="domain" description="Cation/H+ exchanger transmembrane" evidence="9">
    <location>
        <begin position="79"/>
        <end position="464"/>
    </location>
</feature>
<evidence type="ECO:0000256" key="2">
    <source>
        <dbReference type="ARBA" id="ARBA00022448"/>
    </source>
</evidence>
<evidence type="ECO:0000256" key="6">
    <source>
        <dbReference type="ARBA" id="ARBA00023065"/>
    </source>
</evidence>
<dbReference type="PANTHER" id="PTHR32468">
    <property type="entry name" value="CATION/H + ANTIPORTER"/>
    <property type="match status" value="1"/>
</dbReference>
<keyword evidence="11" id="KW-1185">Reference proteome</keyword>
<feature type="transmembrane region" description="Helical" evidence="8">
    <location>
        <begin position="161"/>
        <end position="184"/>
    </location>
</feature>
<dbReference type="InterPro" id="IPR006153">
    <property type="entry name" value="Cation/H_exchanger_TM"/>
</dbReference>
<feature type="transmembrane region" description="Helical" evidence="8">
    <location>
        <begin position="378"/>
        <end position="400"/>
    </location>
</feature>
<dbReference type="Proteomes" id="UP001524499">
    <property type="component" value="Unassembled WGS sequence"/>
</dbReference>
<keyword evidence="3" id="KW-0050">Antiport</keyword>
<dbReference type="RefSeq" id="WP_256602136.1">
    <property type="nucleotide sequence ID" value="NZ_JANIBJ010000015.1"/>
</dbReference>
<reference evidence="10 11" key="1">
    <citation type="submission" date="2022-07" db="EMBL/GenBank/DDBJ databases">
        <title>Methylomonas rivi sp. nov., Methylomonas rosea sp. nov., Methylomonas aureus sp. nov. and Methylomonas subterranea sp. nov., four novel methanotrophs isolated from a freshwater creek and the deep terrestrial subsurface.</title>
        <authorList>
            <person name="Abin C."/>
            <person name="Sankaranarayanan K."/>
            <person name="Garner C."/>
            <person name="Sindelar R."/>
            <person name="Kotary K."/>
            <person name="Garner R."/>
            <person name="Barclay S."/>
            <person name="Lawson P."/>
            <person name="Krumholz L."/>
        </authorList>
    </citation>
    <scope>NUCLEOTIDE SEQUENCE [LARGE SCALE GENOMIC DNA]</scope>
    <source>
        <strain evidence="10 11">SURF-2</strain>
    </source>
</reference>
<dbReference type="PANTHER" id="PTHR32468:SF0">
    <property type="entry name" value="K(+)_H(+) ANTIPORTER 1"/>
    <property type="match status" value="1"/>
</dbReference>
<feature type="transmembrane region" description="Helical" evidence="8">
    <location>
        <begin position="190"/>
        <end position="214"/>
    </location>
</feature>
<dbReference type="EMBL" id="JANIBJ010000015">
    <property type="protein sequence ID" value="MCQ8104336.1"/>
    <property type="molecule type" value="Genomic_DNA"/>
</dbReference>
<feature type="transmembrane region" description="Helical" evidence="8">
    <location>
        <begin position="126"/>
        <end position="149"/>
    </location>
</feature>
<dbReference type="Pfam" id="PF00999">
    <property type="entry name" value="Na_H_Exchanger"/>
    <property type="match status" value="1"/>
</dbReference>
<feature type="transmembrane region" description="Helical" evidence="8">
    <location>
        <begin position="445"/>
        <end position="465"/>
    </location>
</feature>
<feature type="transmembrane region" description="Helical" evidence="8">
    <location>
        <begin position="12"/>
        <end position="35"/>
    </location>
</feature>
<name>A0ABT1TFU6_9GAMM</name>
<evidence type="ECO:0000256" key="7">
    <source>
        <dbReference type="ARBA" id="ARBA00023136"/>
    </source>
</evidence>
<evidence type="ECO:0000313" key="10">
    <source>
        <dbReference type="EMBL" id="MCQ8104336.1"/>
    </source>
</evidence>
<evidence type="ECO:0000256" key="5">
    <source>
        <dbReference type="ARBA" id="ARBA00022989"/>
    </source>
</evidence>
<feature type="transmembrane region" description="Helical" evidence="8">
    <location>
        <begin position="345"/>
        <end position="366"/>
    </location>
</feature>
<feature type="transmembrane region" description="Helical" evidence="8">
    <location>
        <begin position="226"/>
        <end position="252"/>
    </location>
</feature>
<keyword evidence="6" id="KW-0406">Ion transport</keyword>
<keyword evidence="4 8" id="KW-0812">Transmembrane</keyword>
<keyword evidence="5 8" id="KW-1133">Transmembrane helix</keyword>
<evidence type="ECO:0000256" key="4">
    <source>
        <dbReference type="ARBA" id="ARBA00022692"/>
    </source>
</evidence>
<comment type="caution">
    <text evidence="10">The sequence shown here is derived from an EMBL/GenBank/DDBJ whole genome shotgun (WGS) entry which is preliminary data.</text>
</comment>
<dbReference type="InterPro" id="IPR050794">
    <property type="entry name" value="CPA2_transporter"/>
</dbReference>
<evidence type="ECO:0000256" key="1">
    <source>
        <dbReference type="ARBA" id="ARBA00004141"/>
    </source>
</evidence>
<proteinExistence type="predicted"/>
<dbReference type="InterPro" id="IPR038770">
    <property type="entry name" value="Na+/solute_symporter_sf"/>
</dbReference>
<organism evidence="10 11">
    <name type="scientific">Methylomonas subterranea</name>
    <dbReference type="NCBI Taxonomy" id="2952225"/>
    <lineage>
        <taxon>Bacteria</taxon>
        <taxon>Pseudomonadati</taxon>
        <taxon>Pseudomonadota</taxon>
        <taxon>Gammaproteobacteria</taxon>
        <taxon>Methylococcales</taxon>
        <taxon>Methylococcaceae</taxon>
        <taxon>Methylomonas</taxon>
    </lineage>
</organism>
<feature type="transmembrane region" description="Helical" evidence="8">
    <location>
        <begin position="95"/>
        <end position="114"/>
    </location>
</feature>
<evidence type="ECO:0000256" key="3">
    <source>
        <dbReference type="ARBA" id="ARBA00022449"/>
    </source>
</evidence>